<reference evidence="1 2" key="1">
    <citation type="submission" date="2019-03" db="EMBL/GenBank/DDBJ databases">
        <title>Draft Genome Sequence of Desulfosporosinus fructosivorans Strain 63.6F, Isolated from Marine Sediment in the Baltic Sea.</title>
        <authorList>
            <person name="Hausmann B."/>
            <person name="Vandieken V."/>
            <person name="Pjevac P."/>
            <person name="Schreck K."/>
            <person name="Herbold C.W."/>
            <person name="Loy A."/>
        </authorList>
    </citation>
    <scope>NUCLEOTIDE SEQUENCE [LARGE SCALE GENOMIC DNA]</scope>
    <source>
        <strain evidence="1 2">63.6F</strain>
    </source>
</reference>
<comment type="caution">
    <text evidence="1">The sequence shown here is derived from an EMBL/GenBank/DDBJ whole genome shotgun (WGS) entry which is preliminary data.</text>
</comment>
<accession>A0A4Z0QZH4</accession>
<name>A0A4Z0QZH4_9FIRM</name>
<organism evidence="1 2">
    <name type="scientific">Desulfosporosinus fructosivorans</name>
    <dbReference type="NCBI Taxonomy" id="2018669"/>
    <lineage>
        <taxon>Bacteria</taxon>
        <taxon>Bacillati</taxon>
        <taxon>Bacillota</taxon>
        <taxon>Clostridia</taxon>
        <taxon>Eubacteriales</taxon>
        <taxon>Desulfitobacteriaceae</taxon>
        <taxon>Desulfosporosinus</taxon>
    </lineage>
</organism>
<dbReference type="Proteomes" id="UP000298460">
    <property type="component" value="Unassembled WGS sequence"/>
</dbReference>
<proteinExistence type="predicted"/>
<dbReference type="EMBL" id="SPQQ01000010">
    <property type="protein sequence ID" value="TGE35850.1"/>
    <property type="molecule type" value="Genomic_DNA"/>
</dbReference>
<sequence>MSMDENDNLELLSIKCPHCSEVTRVDQWVTMAVKTTSCSASFSFMGKPKDSNSLICPKCKSESNYLEILDAMAREQ</sequence>
<dbReference type="AlphaFoldDB" id="A0A4Z0QZH4"/>
<gene>
    <name evidence="1" type="ORF">E4K67_22275</name>
</gene>
<protein>
    <submittedName>
        <fullName evidence="1">Uncharacterized protein</fullName>
    </submittedName>
</protein>
<evidence type="ECO:0000313" key="2">
    <source>
        <dbReference type="Proteomes" id="UP000298460"/>
    </source>
</evidence>
<dbReference type="RefSeq" id="WP_135550776.1">
    <property type="nucleotide sequence ID" value="NZ_SPQQ01000010.1"/>
</dbReference>
<keyword evidence="2" id="KW-1185">Reference proteome</keyword>
<evidence type="ECO:0000313" key="1">
    <source>
        <dbReference type="EMBL" id="TGE35850.1"/>
    </source>
</evidence>